<reference evidence="7" key="1">
    <citation type="submission" date="2006-05" db="EMBL/GenBank/DDBJ databases">
        <title>Annotation of the draft genome assembly of Desulfuromonas acetoxidans DSM 684.</title>
        <authorList>
            <consortium name="US DOE Joint Genome Institute (JGI-ORNL)"/>
            <person name="Larimer F."/>
            <person name="Land M."/>
            <person name="Hauser L."/>
        </authorList>
    </citation>
    <scope>NUCLEOTIDE SEQUENCE [LARGE SCALE GENOMIC DNA]</scope>
    <source>
        <strain evidence="7">DSM 684</strain>
    </source>
</reference>
<name>Q1JWD1_DESA6</name>
<gene>
    <name evidence="7" type="ORF">Dace_0351</name>
</gene>
<dbReference type="GO" id="GO:0046025">
    <property type="term" value="F:precorrin-6Y C5,15-methyltransferase (decarboxylating) activity"/>
    <property type="evidence" value="ECO:0007669"/>
    <property type="project" value="UniProtKB-EC"/>
</dbReference>
<comment type="caution">
    <text evidence="7">The sequence shown here is derived from an EMBL/GenBank/DDBJ whole genome shotgun (WGS) entry which is preliminary data.</text>
</comment>
<dbReference type="Gene3D" id="3.30.950.10">
    <property type="entry name" value="Methyltransferase, Cobalt-precorrin-4 Transmethylase, Domain 2"/>
    <property type="match status" value="1"/>
</dbReference>
<dbReference type="InterPro" id="IPR035996">
    <property type="entry name" value="4pyrrol_Methylase_sf"/>
</dbReference>
<dbReference type="InterPro" id="IPR014008">
    <property type="entry name" value="Cbl_synth_MTase_CbiT"/>
</dbReference>
<sequence>MGIVYVVGAGIEGQEGFSARALSLVRQARVLYGAPRLLELFGDLDVEKVALSGNDDLSQLVKDQPGPVVVLTSGDPLFFSIGRNLLRNLPKDRLEFVPNVSSVQSAFSRIKEPWDDAVFISTEQRTLADIGDRIIANDKAAVLTDARHTPANIADELLRRGFDGYTVYLCENLGTTQERIVKTTVQELPTMQAAELNVLILIKRYDNTTPGDQPTLGIADGEFLTMKKQITPEEVRVVALAKLQLRHDMVLWDIGAGSGSISIEADFLLPHGRIFAVERNIEYIKFLRENLNRFHPRNVRVVEGEAPSCLEDLPDPDRVFIGGSGGNLWELLEAVDGRLPADGRVVLTAMTLDTLVASSDFFGNSGYLVDVTTLNVARTSSNTDYKVFEAHNPVYIIVATKAQD</sequence>
<dbReference type="InterPro" id="IPR014776">
    <property type="entry name" value="4pyrrole_Mease_sub2"/>
</dbReference>
<evidence type="ECO:0000256" key="3">
    <source>
        <dbReference type="ARBA" id="ARBA00022603"/>
    </source>
</evidence>
<dbReference type="EMBL" id="AAEW02000022">
    <property type="protein sequence ID" value="EAT14552.1"/>
    <property type="molecule type" value="Genomic_DNA"/>
</dbReference>
<dbReference type="Proteomes" id="UP000005695">
    <property type="component" value="Unassembled WGS sequence"/>
</dbReference>
<dbReference type="AlphaFoldDB" id="Q1JWD1"/>
<dbReference type="GO" id="GO:0008276">
    <property type="term" value="F:protein methyltransferase activity"/>
    <property type="evidence" value="ECO:0007669"/>
    <property type="project" value="InterPro"/>
</dbReference>
<keyword evidence="8" id="KW-1185">Reference proteome</keyword>
<dbReference type="InterPro" id="IPR012818">
    <property type="entry name" value="CbiE"/>
</dbReference>
<dbReference type="PANTHER" id="PTHR43182:SF1">
    <property type="entry name" value="COBALT-PRECORRIN-7 C(5)-METHYLTRANSFERASE"/>
    <property type="match status" value="1"/>
</dbReference>
<dbReference type="InterPro" id="IPR000878">
    <property type="entry name" value="4pyrrol_Mease"/>
</dbReference>
<dbReference type="OrthoDB" id="9787825at2"/>
<evidence type="ECO:0000259" key="6">
    <source>
        <dbReference type="Pfam" id="PF00590"/>
    </source>
</evidence>
<dbReference type="InterPro" id="IPR029063">
    <property type="entry name" value="SAM-dependent_MTases_sf"/>
</dbReference>
<dbReference type="UniPathway" id="UPA00148"/>
<proteinExistence type="predicted"/>
<organism evidence="7 8">
    <name type="scientific">Desulfuromonas acetoxidans (strain DSM 684 / 11070)</name>
    <dbReference type="NCBI Taxonomy" id="281689"/>
    <lineage>
        <taxon>Bacteria</taxon>
        <taxon>Pseudomonadati</taxon>
        <taxon>Thermodesulfobacteriota</taxon>
        <taxon>Desulfuromonadia</taxon>
        <taxon>Desulfuromonadales</taxon>
        <taxon>Desulfuromonadaceae</taxon>
        <taxon>Desulfuromonas</taxon>
    </lineage>
</organism>
<dbReference type="InterPro" id="IPR014777">
    <property type="entry name" value="4pyrrole_Mease_sub1"/>
</dbReference>
<reference evidence="7" key="2">
    <citation type="submission" date="2006-05" db="EMBL/GenBank/DDBJ databases">
        <title>Sequencing of the draft genome and assembly of Desulfuromonas acetoxidans DSM 684.</title>
        <authorList>
            <consortium name="US DOE Joint Genome Institute (JGI-PGF)"/>
            <person name="Copeland A."/>
            <person name="Lucas S."/>
            <person name="Lapidus A."/>
            <person name="Barry K."/>
            <person name="Detter J.C."/>
            <person name="Glavina del Rio T."/>
            <person name="Hammon N."/>
            <person name="Israni S."/>
            <person name="Dalin E."/>
            <person name="Tice H."/>
            <person name="Bruce D."/>
            <person name="Pitluck S."/>
            <person name="Richardson P."/>
        </authorList>
    </citation>
    <scope>NUCLEOTIDE SEQUENCE [LARGE SCALE GENOMIC DNA]</scope>
    <source>
        <strain evidence="7">DSM 684</strain>
    </source>
</reference>
<dbReference type="CDD" id="cd11644">
    <property type="entry name" value="Precorrin-6Y-MT"/>
    <property type="match status" value="1"/>
</dbReference>
<keyword evidence="2" id="KW-0169">Cobalamin biosynthesis</keyword>
<evidence type="ECO:0000256" key="1">
    <source>
        <dbReference type="ARBA" id="ARBA00004953"/>
    </source>
</evidence>
<dbReference type="NCBIfam" id="TIGR02467">
    <property type="entry name" value="CbiE"/>
    <property type="match status" value="1"/>
</dbReference>
<dbReference type="Gene3D" id="3.40.1010.10">
    <property type="entry name" value="Cobalt-precorrin-4 Transmethylase, Domain 1"/>
    <property type="match status" value="1"/>
</dbReference>
<keyword evidence="3 7" id="KW-0489">Methyltransferase</keyword>
<dbReference type="GO" id="GO:0032259">
    <property type="term" value="P:methylation"/>
    <property type="evidence" value="ECO:0007669"/>
    <property type="project" value="UniProtKB-KW"/>
</dbReference>
<dbReference type="Gene3D" id="3.40.50.150">
    <property type="entry name" value="Vaccinia Virus protein VP39"/>
    <property type="match status" value="1"/>
</dbReference>
<accession>Q1JWD1</accession>
<dbReference type="CDD" id="cd02440">
    <property type="entry name" value="AdoMet_MTases"/>
    <property type="match status" value="1"/>
</dbReference>
<evidence type="ECO:0000313" key="8">
    <source>
        <dbReference type="Proteomes" id="UP000005695"/>
    </source>
</evidence>
<dbReference type="Pfam" id="PF00590">
    <property type="entry name" value="TP_methylase"/>
    <property type="match status" value="1"/>
</dbReference>
<keyword evidence="5" id="KW-0949">S-adenosyl-L-methionine</keyword>
<dbReference type="SUPFAM" id="SSF53790">
    <property type="entry name" value="Tetrapyrrole methylase"/>
    <property type="match status" value="1"/>
</dbReference>
<dbReference type="Pfam" id="PF01135">
    <property type="entry name" value="PCMT"/>
    <property type="match status" value="1"/>
</dbReference>
<dbReference type="InterPro" id="IPR050714">
    <property type="entry name" value="Cobalamin_biosynth_MTase"/>
</dbReference>
<protein>
    <submittedName>
        <fullName evidence="7">Precorrin-6y C5,15-methyltransferase, subunit CbiE</fullName>
        <ecNumber evidence="7">2.1.1.132</ecNumber>
    </submittedName>
</protein>
<dbReference type="SUPFAM" id="SSF53335">
    <property type="entry name" value="S-adenosyl-L-methionine-dependent methyltransferases"/>
    <property type="match status" value="1"/>
</dbReference>
<dbReference type="InterPro" id="IPR006365">
    <property type="entry name" value="Cbl_synth_CobL"/>
</dbReference>
<evidence type="ECO:0000256" key="2">
    <source>
        <dbReference type="ARBA" id="ARBA00022573"/>
    </source>
</evidence>
<comment type="pathway">
    <text evidence="1">Cofactor biosynthesis; adenosylcobalamin biosynthesis.</text>
</comment>
<dbReference type="GO" id="GO:0009236">
    <property type="term" value="P:cobalamin biosynthetic process"/>
    <property type="evidence" value="ECO:0007669"/>
    <property type="project" value="UniProtKB-UniPathway"/>
</dbReference>
<evidence type="ECO:0000256" key="5">
    <source>
        <dbReference type="ARBA" id="ARBA00022691"/>
    </source>
</evidence>
<keyword evidence="4 7" id="KW-0808">Transferase</keyword>
<dbReference type="RefSeq" id="WP_006002527.1">
    <property type="nucleotide sequence ID" value="NZ_AAEW02000022.1"/>
</dbReference>
<dbReference type="PANTHER" id="PTHR43182">
    <property type="entry name" value="COBALT-PRECORRIN-6B C(15)-METHYLTRANSFERASE (DECARBOXYLATING)"/>
    <property type="match status" value="1"/>
</dbReference>
<dbReference type="PIRSF" id="PIRSF036428">
    <property type="entry name" value="CobL"/>
    <property type="match status" value="1"/>
</dbReference>
<evidence type="ECO:0000256" key="4">
    <source>
        <dbReference type="ARBA" id="ARBA00022679"/>
    </source>
</evidence>
<feature type="domain" description="Tetrapyrrole methylase" evidence="6">
    <location>
        <begin position="4"/>
        <end position="188"/>
    </location>
</feature>
<dbReference type="EC" id="2.1.1.132" evidence="7"/>
<evidence type="ECO:0000313" key="7">
    <source>
        <dbReference type="EMBL" id="EAT14552.1"/>
    </source>
</evidence>
<dbReference type="NCBIfam" id="TIGR02469">
    <property type="entry name" value="CbiT"/>
    <property type="match status" value="1"/>
</dbReference>